<feature type="transmembrane region" description="Helical" evidence="8">
    <location>
        <begin position="445"/>
        <end position="465"/>
    </location>
</feature>
<evidence type="ECO:0000256" key="6">
    <source>
        <dbReference type="ARBA" id="ARBA00022989"/>
    </source>
</evidence>
<dbReference type="GO" id="GO:0009103">
    <property type="term" value="P:lipopolysaccharide biosynthetic process"/>
    <property type="evidence" value="ECO:0007669"/>
    <property type="project" value="UniProtKB-ARBA"/>
</dbReference>
<evidence type="ECO:0000259" key="10">
    <source>
        <dbReference type="Pfam" id="PF18583"/>
    </source>
</evidence>
<dbReference type="Pfam" id="PF18583">
    <property type="entry name" value="Arnt_C"/>
    <property type="match status" value="1"/>
</dbReference>
<dbReference type="OrthoDB" id="9775035at2"/>
<evidence type="ECO:0000256" key="2">
    <source>
        <dbReference type="ARBA" id="ARBA00022475"/>
    </source>
</evidence>
<feature type="transmembrane region" description="Helical" evidence="8">
    <location>
        <begin position="338"/>
        <end position="360"/>
    </location>
</feature>
<comment type="subcellular location">
    <subcellularLocation>
        <location evidence="1">Cell membrane</location>
        <topology evidence="1">Multi-pass membrane protein</topology>
    </subcellularLocation>
</comment>
<accession>A0A2S6H7R6</accession>
<keyword evidence="4 11" id="KW-0808">Transferase</keyword>
<feature type="domain" description="ArnT-like N-terminal" evidence="9">
    <location>
        <begin position="52"/>
        <end position="269"/>
    </location>
</feature>
<feature type="transmembrane region" description="Helical" evidence="8">
    <location>
        <begin position="296"/>
        <end position="318"/>
    </location>
</feature>
<feature type="transmembrane region" description="Helical" evidence="8">
    <location>
        <begin position="246"/>
        <end position="267"/>
    </location>
</feature>
<gene>
    <name evidence="11" type="ORF">B0F88_10145</name>
</gene>
<dbReference type="Proteomes" id="UP000238071">
    <property type="component" value="Unassembled WGS sequence"/>
</dbReference>
<proteinExistence type="predicted"/>
<keyword evidence="7 8" id="KW-0472">Membrane</keyword>
<evidence type="ECO:0000256" key="3">
    <source>
        <dbReference type="ARBA" id="ARBA00022676"/>
    </source>
</evidence>
<name>A0A2S6H7R6_9GAMM</name>
<evidence type="ECO:0000256" key="5">
    <source>
        <dbReference type="ARBA" id="ARBA00022692"/>
    </source>
</evidence>
<feature type="transmembrane region" description="Helical" evidence="8">
    <location>
        <begin position="41"/>
        <end position="61"/>
    </location>
</feature>
<feature type="transmembrane region" description="Helical" evidence="8">
    <location>
        <begin position="421"/>
        <end position="439"/>
    </location>
</feature>
<evidence type="ECO:0000256" key="7">
    <source>
        <dbReference type="ARBA" id="ARBA00023136"/>
    </source>
</evidence>
<sequence length="590" mass="66636">MLFDIKVYRTADCIIIVSIYQHLRLDLKEQPNMTPASFRQYGIKGAVIVIAGFIWFLLLGYRDLIEPDEGRYAEIAREMLSSGDWVTPRLNGFKYFEKPPLQYWGSAISMAILGETNAAARVWCSGLGFVAALWAGFVGKRLYGGSAGYFAFLFSISTVLYAGMGHANSLDMGVSALLFIAMGALVLAQTERHRPNQERNWMLLAWVALAGATLSKGLIGLVLPGGTLVLYTLWQRDWALWRHLHLGKGLLVYLLVAAPWFVAVSYANPEFPHFFFIHEHFERFTSDVHGRTKSNWYFFAVFAIGAMPWLFSAINGVIKPPFSWRAEPGKFEASRLLWVYAIFVFFFFSISHSKLPGYILPMFPALALLVGENMAKRKHFIADGIVAIVLASIIFIFFIWQADDTAKIGRLAAHLPLFRPWIIATAVLAATAGISTLVFRHKKDLAVSVFALCALLGIQMLSWGYQSISELRSSRAMAEAIQSYIAQSGKNNVEIYDIARYDQSLPYYLGRTITLVNFTGELEFGIKQEPQKWLSEADFLPLWLNSDQAIGILNQKTYNELNLVNFPWNQPNFPMRIIYQNSRYIAVARQ</sequence>
<feature type="transmembrane region" description="Helical" evidence="8">
    <location>
        <begin position="201"/>
        <end position="234"/>
    </location>
</feature>
<feature type="transmembrane region" description="Helical" evidence="8">
    <location>
        <begin position="118"/>
        <end position="137"/>
    </location>
</feature>
<evidence type="ECO:0000256" key="4">
    <source>
        <dbReference type="ARBA" id="ARBA00022679"/>
    </source>
</evidence>
<organism evidence="11 12">
    <name type="scientific">Methylobacter tundripaludum</name>
    <dbReference type="NCBI Taxonomy" id="173365"/>
    <lineage>
        <taxon>Bacteria</taxon>
        <taxon>Pseudomonadati</taxon>
        <taxon>Pseudomonadota</taxon>
        <taxon>Gammaproteobacteria</taxon>
        <taxon>Methylococcales</taxon>
        <taxon>Methylococcaceae</taxon>
        <taxon>Methylobacter</taxon>
    </lineage>
</organism>
<dbReference type="InterPro" id="IPR040845">
    <property type="entry name" value="Arnt_C"/>
</dbReference>
<feature type="transmembrane region" description="Helical" evidence="8">
    <location>
        <begin position="380"/>
        <end position="400"/>
    </location>
</feature>
<dbReference type="GO" id="GO:0006493">
    <property type="term" value="P:protein O-linked glycosylation"/>
    <property type="evidence" value="ECO:0007669"/>
    <property type="project" value="InterPro"/>
</dbReference>
<evidence type="ECO:0000259" key="9">
    <source>
        <dbReference type="Pfam" id="PF02366"/>
    </source>
</evidence>
<keyword evidence="6 8" id="KW-1133">Transmembrane helix</keyword>
<evidence type="ECO:0000313" key="12">
    <source>
        <dbReference type="Proteomes" id="UP000238071"/>
    </source>
</evidence>
<feature type="transmembrane region" description="Helical" evidence="8">
    <location>
        <begin position="143"/>
        <end position="163"/>
    </location>
</feature>
<dbReference type="GO" id="GO:0010041">
    <property type="term" value="P:response to iron(III) ion"/>
    <property type="evidence" value="ECO:0007669"/>
    <property type="project" value="TreeGrafter"/>
</dbReference>
<evidence type="ECO:0000313" key="11">
    <source>
        <dbReference type="EMBL" id="PPK73517.1"/>
    </source>
</evidence>
<dbReference type="Pfam" id="PF02366">
    <property type="entry name" value="PMT"/>
    <property type="match status" value="1"/>
</dbReference>
<keyword evidence="12" id="KW-1185">Reference proteome</keyword>
<feature type="domain" description="Aminoarabinose transferase C-terminal" evidence="10">
    <location>
        <begin position="484"/>
        <end position="589"/>
    </location>
</feature>
<evidence type="ECO:0000256" key="8">
    <source>
        <dbReference type="SAM" id="Phobius"/>
    </source>
</evidence>
<protein>
    <submittedName>
        <fullName evidence="11">4-amino-4-deoxy-L-arabinose transferase-like glycosyltransferase</fullName>
    </submittedName>
</protein>
<comment type="caution">
    <text evidence="11">The sequence shown here is derived from an EMBL/GenBank/DDBJ whole genome shotgun (WGS) entry which is preliminary data.</text>
</comment>
<dbReference type="GO" id="GO:0016763">
    <property type="term" value="F:pentosyltransferase activity"/>
    <property type="evidence" value="ECO:0007669"/>
    <property type="project" value="TreeGrafter"/>
</dbReference>
<reference evidence="11 12" key="1">
    <citation type="submission" date="2018-02" db="EMBL/GenBank/DDBJ databases">
        <title>Subsurface microbial communities from deep shales in Ohio and West Virginia, USA.</title>
        <authorList>
            <person name="Wrighton K."/>
        </authorList>
    </citation>
    <scope>NUCLEOTIDE SEQUENCE [LARGE SCALE GENOMIC DNA]</scope>
    <source>
        <strain evidence="11 12">OWC-G53F</strain>
    </source>
</reference>
<dbReference type="InterPro" id="IPR050297">
    <property type="entry name" value="LipidA_mod_glycosyltrf_83"/>
</dbReference>
<keyword evidence="5 8" id="KW-0812">Transmembrane</keyword>
<dbReference type="PANTHER" id="PTHR33908">
    <property type="entry name" value="MANNOSYLTRANSFERASE YKCB-RELATED"/>
    <property type="match status" value="1"/>
</dbReference>
<dbReference type="InterPro" id="IPR003342">
    <property type="entry name" value="ArnT-like_N"/>
</dbReference>
<dbReference type="GO" id="GO:0000030">
    <property type="term" value="F:mannosyltransferase activity"/>
    <property type="evidence" value="ECO:0007669"/>
    <property type="project" value="InterPro"/>
</dbReference>
<keyword evidence="2" id="KW-1003">Cell membrane</keyword>
<feature type="transmembrane region" description="Helical" evidence="8">
    <location>
        <begin position="170"/>
        <end position="189"/>
    </location>
</feature>
<dbReference type="GO" id="GO:0005886">
    <property type="term" value="C:plasma membrane"/>
    <property type="evidence" value="ECO:0007669"/>
    <property type="project" value="UniProtKB-SubCell"/>
</dbReference>
<evidence type="ECO:0000256" key="1">
    <source>
        <dbReference type="ARBA" id="ARBA00004651"/>
    </source>
</evidence>
<keyword evidence="3" id="KW-0328">Glycosyltransferase</keyword>
<dbReference type="PANTHER" id="PTHR33908:SF3">
    <property type="entry name" value="UNDECAPRENYL PHOSPHATE-ALPHA-4-AMINO-4-DEOXY-L-ARABINOSE ARABINOSYL TRANSFERASE"/>
    <property type="match status" value="1"/>
</dbReference>
<dbReference type="EMBL" id="PTIY01000001">
    <property type="protein sequence ID" value="PPK73517.1"/>
    <property type="molecule type" value="Genomic_DNA"/>
</dbReference>
<dbReference type="AlphaFoldDB" id="A0A2S6H7R6"/>